<dbReference type="GO" id="GO:0000786">
    <property type="term" value="C:nucleosome"/>
    <property type="evidence" value="ECO:0007669"/>
    <property type="project" value="UniProtKB-KW"/>
</dbReference>
<dbReference type="InterPro" id="IPR000164">
    <property type="entry name" value="Histone_H3/CENP-A"/>
</dbReference>
<name>A0A8H5CB38_9AGAR</name>
<comment type="caution">
    <text evidence="5">The sequence shown here is derived from an EMBL/GenBank/DDBJ whole genome shotgun (WGS) entry which is preliminary data.</text>
</comment>
<organism evidence="5 6">
    <name type="scientific">Ephemerocybe angulata</name>
    <dbReference type="NCBI Taxonomy" id="980116"/>
    <lineage>
        <taxon>Eukaryota</taxon>
        <taxon>Fungi</taxon>
        <taxon>Dikarya</taxon>
        <taxon>Basidiomycota</taxon>
        <taxon>Agaricomycotina</taxon>
        <taxon>Agaricomycetes</taxon>
        <taxon>Agaricomycetidae</taxon>
        <taxon>Agaricales</taxon>
        <taxon>Agaricineae</taxon>
        <taxon>Psathyrellaceae</taxon>
        <taxon>Ephemerocybe</taxon>
    </lineage>
</organism>
<dbReference type="PANTHER" id="PTHR45810:SF1">
    <property type="entry name" value="HISTONE H3-LIKE CENTROMERIC PROTEIN A"/>
    <property type="match status" value="1"/>
</dbReference>
<dbReference type="GO" id="GO:0030527">
    <property type="term" value="F:structural constituent of chromatin"/>
    <property type="evidence" value="ECO:0007669"/>
    <property type="project" value="InterPro"/>
</dbReference>
<keyword evidence="3" id="KW-0158">Chromosome</keyword>
<dbReference type="Gene3D" id="1.10.20.10">
    <property type="entry name" value="Histone, subunit A"/>
    <property type="match status" value="1"/>
</dbReference>
<evidence type="ECO:0000256" key="3">
    <source>
        <dbReference type="ARBA" id="ARBA00022454"/>
    </source>
</evidence>
<evidence type="ECO:0000313" key="6">
    <source>
        <dbReference type="Proteomes" id="UP000541558"/>
    </source>
</evidence>
<gene>
    <name evidence="5" type="ORF">D9611_014976</name>
</gene>
<dbReference type="Proteomes" id="UP000541558">
    <property type="component" value="Unassembled WGS sequence"/>
</dbReference>
<reference evidence="5 6" key="1">
    <citation type="journal article" date="2020" name="ISME J.">
        <title>Uncovering the hidden diversity of litter-decomposition mechanisms in mushroom-forming fungi.</title>
        <authorList>
            <person name="Floudas D."/>
            <person name="Bentzer J."/>
            <person name="Ahren D."/>
            <person name="Johansson T."/>
            <person name="Persson P."/>
            <person name="Tunlid A."/>
        </authorList>
    </citation>
    <scope>NUCLEOTIDE SEQUENCE [LARGE SCALE GENOMIC DNA]</scope>
    <source>
        <strain evidence="5 6">CBS 175.51</strain>
    </source>
</reference>
<keyword evidence="4" id="KW-0238">DNA-binding</keyword>
<dbReference type="GO" id="GO:0046982">
    <property type="term" value="F:protein heterodimerization activity"/>
    <property type="evidence" value="ECO:0007669"/>
    <property type="project" value="InterPro"/>
</dbReference>
<dbReference type="EMBL" id="JAACJK010000020">
    <property type="protein sequence ID" value="KAF5338004.1"/>
    <property type="molecule type" value="Genomic_DNA"/>
</dbReference>
<evidence type="ECO:0000256" key="1">
    <source>
        <dbReference type="ARBA" id="ARBA00004286"/>
    </source>
</evidence>
<accession>A0A8H5CB38</accession>
<keyword evidence="4" id="KW-0544">Nucleosome core</keyword>
<sequence length="112" mass="12858">MTLTYSSRVLTYWSELTQGIDRDGSDILLAKGITSWRLLQRAEGAPKGGERSEGRSLREFLEGWMSTEVAPRFRPGQTVLHEIRGFQASTELLIRKMPFQRLVRSLREFLEG</sequence>
<dbReference type="SUPFAM" id="SSF47113">
    <property type="entry name" value="Histone-fold"/>
    <property type="match status" value="1"/>
</dbReference>
<evidence type="ECO:0000256" key="2">
    <source>
        <dbReference type="ARBA" id="ARBA00010343"/>
    </source>
</evidence>
<dbReference type="PRINTS" id="PR00622">
    <property type="entry name" value="HISTONEH3"/>
</dbReference>
<dbReference type="AlphaFoldDB" id="A0A8H5CB38"/>
<comment type="subcellular location">
    <subcellularLocation>
        <location evidence="1">Chromosome</location>
    </subcellularLocation>
</comment>
<dbReference type="InterPro" id="IPR009072">
    <property type="entry name" value="Histone-fold"/>
</dbReference>
<evidence type="ECO:0000256" key="4">
    <source>
        <dbReference type="ARBA" id="ARBA00023269"/>
    </source>
</evidence>
<proteinExistence type="inferred from homology"/>
<dbReference type="GO" id="GO:0003677">
    <property type="term" value="F:DNA binding"/>
    <property type="evidence" value="ECO:0007669"/>
    <property type="project" value="InterPro"/>
</dbReference>
<comment type="similarity">
    <text evidence="2">Belongs to the histone H3 family.</text>
</comment>
<keyword evidence="6" id="KW-1185">Reference proteome</keyword>
<dbReference type="PANTHER" id="PTHR45810">
    <property type="entry name" value="HISTONE H3.2"/>
    <property type="match status" value="1"/>
</dbReference>
<evidence type="ECO:0000313" key="5">
    <source>
        <dbReference type="EMBL" id="KAF5338004.1"/>
    </source>
</evidence>
<protein>
    <submittedName>
        <fullName evidence="5">Uncharacterized protein</fullName>
    </submittedName>
</protein>